<dbReference type="InterPro" id="IPR024038">
    <property type="entry name" value="MYXO-CTERM"/>
</dbReference>
<sequence length="225" mass="23663">MTLSRRAGLLALTLTAGVGAGLAPASAEALSCAGEHGEELELELQTIERDGEAVALELADEVPGTWAFRLIPGSGGSLTLNDEGYGRWTYFDLDTAIDPTPEVANYIEASEARRTSGRVCGGIPFVAAKPGVYALDELDSVGELEGGLEMPEGTVLTLDAAREVVTVEFETEAGAHVLSYEVVDFYFPEDRDSGCSVTSSPSGPAGLAWSLGLLALVGWRRRARA</sequence>
<comment type="caution">
    <text evidence="1">The sequence shown here is derived from an EMBL/GenBank/DDBJ whole genome shotgun (WGS) entry which is preliminary data.</text>
</comment>
<dbReference type="RefSeq" id="WP_006969891.1">
    <property type="nucleotide sequence ID" value="NZ_ABCS01000006.1"/>
</dbReference>
<protein>
    <submittedName>
        <fullName evidence="1">Uncharacterized protein</fullName>
    </submittedName>
</protein>
<dbReference type="EMBL" id="ABCS01000006">
    <property type="protein sequence ID" value="EDM81076.1"/>
    <property type="molecule type" value="Genomic_DNA"/>
</dbReference>
<dbReference type="AlphaFoldDB" id="A6FZJ2"/>
<evidence type="ECO:0000313" key="2">
    <source>
        <dbReference type="Proteomes" id="UP000005801"/>
    </source>
</evidence>
<dbReference type="PROSITE" id="PS51318">
    <property type="entry name" value="TAT"/>
    <property type="match status" value="1"/>
</dbReference>
<dbReference type="STRING" id="391625.PPSIR1_25891"/>
<evidence type="ECO:0000313" key="1">
    <source>
        <dbReference type="EMBL" id="EDM81076.1"/>
    </source>
</evidence>
<proteinExistence type="predicted"/>
<dbReference type="InterPro" id="IPR006311">
    <property type="entry name" value="TAT_signal"/>
</dbReference>
<accession>A6FZJ2</accession>
<organism evidence="1 2">
    <name type="scientific">Plesiocystis pacifica SIR-1</name>
    <dbReference type="NCBI Taxonomy" id="391625"/>
    <lineage>
        <taxon>Bacteria</taxon>
        <taxon>Pseudomonadati</taxon>
        <taxon>Myxococcota</taxon>
        <taxon>Polyangia</taxon>
        <taxon>Nannocystales</taxon>
        <taxon>Nannocystaceae</taxon>
        <taxon>Plesiocystis</taxon>
    </lineage>
</organism>
<dbReference type="Proteomes" id="UP000005801">
    <property type="component" value="Unassembled WGS sequence"/>
</dbReference>
<keyword evidence="2" id="KW-1185">Reference proteome</keyword>
<dbReference type="NCBIfam" id="TIGR03901">
    <property type="entry name" value="MYXO-CTERM"/>
    <property type="match status" value="1"/>
</dbReference>
<gene>
    <name evidence="1" type="ORF">PPSIR1_25891</name>
</gene>
<reference evidence="1 2" key="1">
    <citation type="submission" date="2007-06" db="EMBL/GenBank/DDBJ databases">
        <authorList>
            <person name="Shimkets L."/>
            <person name="Ferriera S."/>
            <person name="Johnson J."/>
            <person name="Kravitz S."/>
            <person name="Beeson K."/>
            <person name="Sutton G."/>
            <person name="Rogers Y.-H."/>
            <person name="Friedman R."/>
            <person name="Frazier M."/>
            <person name="Venter J.C."/>
        </authorList>
    </citation>
    <scope>NUCLEOTIDE SEQUENCE [LARGE SCALE GENOMIC DNA]</scope>
    <source>
        <strain evidence="1 2">SIR-1</strain>
    </source>
</reference>
<name>A6FZJ2_9BACT</name>